<feature type="transmembrane region" description="Helical" evidence="1">
    <location>
        <begin position="12"/>
        <end position="33"/>
    </location>
</feature>
<keyword evidence="2" id="KW-1185">Reference proteome</keyword>
<dbReference type="GO" id="GO:0005886">
    <property type="term" value="C:plasma membrane"/>
    <property type="evidence" value="ECO:0007669"/>
    <property type="project" value="TreeGrafter"/>
</dbReference>
<dbReference type="Proteomes" id="UP000095282">
    <property type="component" value="Unplaced"/>
</dbReference>
<feature type="transmembrane region" description="Helical" evidence="1">
    <location>
        <begin position="284"/>
        <end position="304"/>
    </location>
</feature>
<feature type="transmembrane region" description="Helical" evidence="1">
    <location>
        <begin position="91"/>
        <end position="113"/>
    </location>
</feature>
<keyword evidence="1" id="KW-0472">Membrane</keyword>
<dbReference type="WBParaSite" id="Csp11.Scaffold630.g19784.t1">
    <property type="protein sequence ID" value="Csp11.Scaffold630.g19784.t1"/>
    <property type="gene ID" value="Csp11.Scaffold630.g19784"/>
</dbReference>
<protein>
    <submittedName>
        <fullName evidence="3">G protein-coupled receptor</fullName>
    </submittedName>
</protein>
<feature type="transmembrane region" description="Helical" evidence="1">
    <location>
        <begin position="45"/>
        <end position="71"/>
    </location>
</feature>
<feature type="transmembrane region" description="Helical" evidence="1">
    <location>
        <begin position="244"/>
        <end position="272"/>
    </location>
</feature>
<organism evidence="2 3">
    <name type="scientific">Caenorhabditis tropicalis</name>
    <dbReference type="NCBI Taxonomy" id="1561998"/>
    <lineage>
        <taxon>Eukaryota</taxon>
        <taxon>Metazoa</taxon>
        <taxon>Ecdysozoa</taxon>
        <taxon>Nematoda</taxon>
        <taxon>Chromadorea</taxon>
        <taxon>Rhabditida</taxon>
        <taxon>Rhabditina</taxon>
        <taxon>Rhabditomorpha</taxon>
        <taxon>Rhabditoidea</taxon>
        <taxon>Rhabditidae</taxon>
        <taxon>Peloderinae</taxon>
        <taxon>Caenorhabditis</taxon>
    </lineage>
</organism>
<dbReference type="InterPro" id="IPR019428">
    <property type="entry name" value="7TM_GPCR_serpentine_rcpt_Str"/>
</dbReference>
<dbReference type="Pfam" id="PF10326">
    <property type="entry name" value="7TM_GPCR_Str"/>
    <property type="match status" value="1"/>
</dbReference>
<dbReference type="AlphaFoldDB" id="A0A1I7UVK4"/>
<dbReference type="PANTHER" id="PTHR22943:SF103">
    <property type="entry name" value="SEVEN TM RECEPTOR"/>
    <property type="match status" value="1"/>
</dbReference>
<sequence length="317" mass="36016">MDILSPVGALTMRTAAICFISSFLLNSLLLFLLNNTKKIIGNYRFLLIVYSCFLMSYNFLDFLMLPAVHIYKSGFIYLATSSLRHRPIGSIMAVLQSLSQCLCMSLLSFNFLFRYSIVHSNGWARYWYIWPIVTGIIITIWLTAGVLFVMPCDYFDWYFRDSVMNKYGVDTLDTGYYAVVYLIENPESGNMDYYFPSVFCLGLVAVCQLITGSLIGFCGFYLYKSIKMASHFASGVMAKVHKDLFVTLVLQTITPCLMVYVPGFILIVAPLLDIDANRIRIEEFQPLLISVFPIIDTLIVLVCFKGFRTALKSKSVL</sequence>
<keyword evidence="1" id="KW-0812">Transmembrane</keyword>
<reference evidence="3" key="1">
    <citation type="submission" date="2016-11" db="UniProtKB">
        <authorList>
            <consortium name="WormBaseParasite"/>
        </authorList>
    </citation>
    <scope>IDENTIFICATION</scope>
</reference>
<accession>A0A1I7UVK4</accession>
<evidence type="ECO:0000256" key="1">
    <source>
        <dbReference type="SAM" id="Phobius"/>
    </source>
</evidence>
<evidence type="ECO:0000313" key="3">
    <source>
        <dbReference type="WBParaSite" id="Csp11.Scaffold630.g19784.t1"/>
    </source>
</evidence>
<dbReference type="GO" id="GO:0042048">
    <property type="term" value="P:olfactory behavior"/>
    <property type="evidence" value="ECO:0007669"/>
    <property type="project" value="TreeGrafter"/>
</dbReference>
<evidence type="ECO:0000313" key="2">
    <source>
        <dbReference type="Proteomes" id="UP000095282"/>
    </source>
</evidence>
<feature type="transmembrane region" description="Helical" evidence="1">
    <location>
        <begin position="193"/>
        <end position="223"/>
    </location>
</feature>
<name>A0A1I7UVK4_9PELO</name>
<keyword evidence="1" id="KW-1133">Transmembrane helix</keyword>
<proteinExistence type="predicted"/>
<dbReference type="SUPFAM" id="SSF81321">
    <property type="entry name" value="Family A G protein-coupled receptor-like"/>
    <property type="match status" value="1"/>
</dbReference>
<dbReference type="eggNOG" id="ENOG502TJJZ">
    <property type="taxonomic scope" value="Eukaryota"/>
</dbReference>
<feature type="transmembrane region" description="Helical" evidence="1">
    <location>
        <begin position="125"/>
        <end position="150"/>
    </location>
</feature>
<dbReference type="GO" id="GO:0038022">
    <property type="term" value="F:G protein-coupled olfactory receptor activity"/>
    <property type="evidence" value="ECO:0007669"/>
    <property type="project" value="TreeGrafter"/>
</dbReference>
<dbReference type="PANTHER" id="PTHR22943">
    <property type="entry name" value="7-TRANSMEMBRANE DOMAIN RECEPTOR C.ELEGANS"/>
    <property type="match status" value="1"/>
</dbReference>